<feature type="transmembrane region" description="Helical" evidence="1">
    <location>
        <begin position="772"/>
        <end position="792"/>
    </location>
</feature>
<dbReference type="Proteomes" id="UP000515163">
    <property type="component" value="Unplaced"/>
</dbReference>
<dbReference type="InParanoid" id="A0A6P8IG60"/>
<keyword evidence="1" id="KW-1133">Transmembrane helix</keyword>
<dbReference type="SUPFAM" id="SSF51126">
    <property type="entry name" value="Pectin lyase-like"/>
    <property type="match status" value="2"/>
</dbReference>
<feature type="transmembrane region" description="Helical" evidence="1">
    <location>
        <begin position="711"/>
        <end position="729"/>
    </location>
</feature>
<dbReference type="KEGG" id="aten:116300849"/>
<dbReference type="OrthoDB" id="5987961at2759"/>
<feature type="transmembrane region" description="Helical" evidence="1">
    <location>
        <begin position="830"/>
        <end position="852"/>
    </location>
</feature>
<dbReference type="RefSeq" id="XP_031565668.1">
    <property type="nucleotide sequence ID" value="XM_031709808.1"/>
</dbReference>
<keyword evidence="1" id="KW-0472">Membrane</keyword>
<dbReference type="PANTHER" id="PTHR11319:SF35">
    <property type="entry name" value="OUTER MEMBRANE PROTEIN PMPC-RELATED"/>
    <property type="match status" value="1"/>
</dbReference>
<feature type="transmembrane region" description="Helical" evidence="1">
    <location>
        <begin position="1062"/>
        <end position="1082"/>
    </location>
</feature>
<proteinExistence type="predicted"/>
<organism evidence="2 3">
    <name type="scientific">Actinia tenebrosa</name>
    <name type="common">Australian red waratah sea anemone</name>
    <dbReference type="NCBI Taxonomy" id="6105"/>
    <lineage>
        <taxon>Eukaryota</taxon>
        <taxon>Metazoa</taxon>
        <taxon>Cnidaria</taxon>
        <taxon>Anthozoa</taxon>
        <taxon>Hexacorallia</taxon>
        <taxon>Actiniaria</taxon>
        <taxon>Actiniidae</taxon>
        <taxon>Actinia</taxon>
    </lineage>
</organism>
<feature type="transmembrane region" description="Helical" evidence="1">
    <location>
        <begin position="1032"/>
        <end position="1050"/>
    </location>
</feature>
<dbReference type="SMART" id="SM00710">
    <property type="entry name" value="PbH1"/>
    <property type="match status" value="8"/>
</dbReference>
<protein>
    <submittedName>
        <fullName evidence="3">Uncharacterized protein LOC116300849</fullName>
    </submittedName>
</protein>
<evidence type="ECO:0000313" key="3">
    <source>
        <dbReference type="RefSeq" id="XP_031565668.1"/>
    </source>
</evidence>
<dbReference type="InterPro" id="IPR011050">
    <property type="entry name" value="Pectin_lyase_fold/virulence"/>
</dbReference>
<evidence type="ECO:0000313" key="2">
    <source>
        <dbReference type="Proteomes" id="UP000515163"/>
    </source>
</evidence>
<dbReference type="GeneID" id="116300849"/>
<sequence>MGRVMTLDATYSIVVRLLNSYFTEEPIAPKGSVGLFYLDSEHLSDVIITNTTFSNIQTNGVGSCMSLKSGGANVLVVNSTFRNNHARCAGIFWMPVEESLVLVFQGCYFESNGADEPGGLASCKGKSVNITMLDSKINGSNVQGPGGVFDAGFNVCDSQGEIWRANVAFKNTVIEHCSCTGSGGVAAIDSIDGHITVQDSFFGNISAQGPGAVLWAGNTKTSSASLHIKISNTVFKNSTTQAPGGLISGGRVRKLFLDKVAIDSASAYIGPGGVLDIEGENDMEVNITNSTFKNCKAAAPGGILYLTADKPLTMAISDSVFESSVAPGPGGCMYLMLGQAYATFNNVTFRNCQSLSTPGGAVYIIARTSSEIVFHSSVFLDNTARASVGGALCIDLPQDIISDPGCIKHSIIDDPSTPHRSWNYSGEVQIIDTSFVNNTAQSGGALAFSRGQHVMQSCTFRDNFANLRGGHILSSSDSTSLLIYDSKFTQTRKTQVLNDDDKHMCVSFSIASFIDTDSRGPLILKNSSLESKSLGDVKPLVMVSQGGYVSFDNNTSLICPRGSDLEFLNFTNTVNTEFESNSCKIILSVFQFNCKACPVASYSLQHGRSAGLEKIDSFKCLSCPFGAECLLSIKAKANYWGYQVPRQNPPALTFTNCPAGYCEHPEQRDSLKYNSCRGNRSGILCGRCKEDYTETLLSPSCRRNNECDDTWLWGVAVVMLLLMAVYLVHKPRFSVFIRRQIFWFRKDNNDEEVPPEHGDVKVKSHDKGYLKIVFYFYQVANLLLISTSYNTIIESHLLQPVVGFFNFQFRFSSSGFLCPFRGLTVVTKELFMASQVFGLFIMILFCYFCHVLVRKCKSLPSPNLGPYLGAVLETMLLGYAVFANTALKLLQCTTIGEESRLFISGQVLCYQWWQYLLMVFVGVVIVHFVLILGLGSYWLRKGSISVKGFLLGCTLPLPYLVFRLARHLFFRQRQPSEESAEWKACIEDVLFGAFRLREGDSYGALYWESVLTGRRLIIIIIYVSFSDPLCKQLLLTFVCVAILIHHLTVLPFRNAKANNVEMASLLGLIVIAIINMFKASFLTTYGQDPQGPLLRCAQILDSIQMIILSVVPVICILLVIASVVSQLVRLCTVMGLFVCVGCCKRYFAQESRPLLEPTDFNESTVVQT</sequence>
<gene>
    <name evidence="3" type="primary">LOC116300849</name>
</gene>
<dbReference type="AlphaFoldDB" id="A0A6P8IG60"/>
<evidence type="ECO:0000256" key="1">
    <source>
        <dbReference type="SAM" id="Phobius"/>
    </source>
</evidence>
<feature type="transmembrane region" description="Helical" evidence="1">
    <location>
        <begin position="1103"/>
        <end position="1121"/>
    </location>
</feature>
<feature type="transmembrane region" description="Helical" evidence="1">
    <location>
        <begin position="946"/>
        <end position="965"/>
    </location>
</feature>
<name>A0A6P8IG60_ACTTE</name>
<feature type="transmembrane region" description="Helical" evidence="1">
    <location>
        <begin position="912"/>
        <end position="934"/>
    </location>
</feature>
<accession>A0A6P8IG60</accession>
<dbReference type="PANTHER" id="PTHR11319">
    <property type="entry name" value="G PROTEIN-COUPLED RECEPTOR-RELATED"/>
    <property type="match status" value="1"/>
</dbReference>
<keyword evidence="2" id="KW-1185">Reference proteome</keyword>
<reference evidence="3" key="1">
    <citation type="submission" date="2025-08" db="UniProtKB">
        <authorList>
            <consortium name="RefSeq"/>
        </authorList>
    </citation>
    <scope>IDENTIFICATION</scope>
    <source>
        <tissue evidence="3">Tentacle</tissue>
    </source>
</reference>
<keyword evidence="1" id="KW-0812">Transmembrane</keyword>
<dbReference type="InterPro" id="IPR006626">
    <property type="entry name" value="PbH1"/>
</dbReference>
<feature type="transmembrane region" description="Helical" evidence="1">
    <location>
        <begin position="864"/>
        <end position="882"/>
    </location>
</feature>